<dbReference type="PIRSF" id="PIRSF005303">
    <property type="entry name" value="Thiam_monoph_kin"/>
    <property type="match status" value="1"/>
</dbReference>
<dbReference type="InterPro" id="IPR036921">
    <property type="entry name" value="PurM-like_N_sf"/>
</dbReference>
<name>A0A3B1BBW6_9ZZZZ</name>
<gene>
    <name evidence="3" type="ORF">MNBD_ALPHA03-2022</name>
</gene>
<keyword evidence="3" id="KW-0808">Transferase</keyword>
<dbReference type="PANTHER" id="PTHR30270:SF0">
    <property type="entry name" value="THIAMINE-MONOPHOSPHATE KINASE"/>
    <property type="match status" value="1"/>
</dbReference>
<dbReference type="Gene3D" id="3.90.650.10">
    <property type="entry name" value="PurM-like C-terminal domain"/>
    <property type="match status" value="1"/>
</dbReference>
<dbReference type="Pfam" id="PF02769">
    <property type="entry name" value="AIRS_C"/>
    <property type="match status" value="1"/>
</dbReference>
<accession>A0A3B1BBW6</accession>
<dbReference type="GO" id="GO:0009228">
    <property type="term" value="P:thiamine biosynthetic process"/>
    <property type="evidence" value="ECO:0007669"/>
    <property type="project" value="InterPro"/>
</dbReference>
<dbReference type="EMBL" id="UOFW01000015">
    <property type="protein sequence ID" value="VAX02507.1"/>
    <property type="molecule type" value="Genomic_DNA"/>
</dbReference>
<proteinExistence type="inferred from homology"/>
<dbReference type="HAMAP" id="MF_02128">
    <property type="entry name" value="TMP_kinase"/>
    <property type="match status" value="1"/>
</dbReference>
<dbReference type="InterPro" id="IPR006283">
    <property type="entry name" value="ThiL-like"/>
</dbReference>
<dbReference type="EC" id="2.7.4.16" evidence="3"/>
<sequence>MGSGEFDLISRYLAPLSGVGAYGLTDDAAVLTPPEGKDLVFTKDALIAEVHFFAADPPDLIARKAMRVNLSDLAAMGAEPLGYLLALAFPKDMKNIDGWMAKFSAGLKLDQEEFGWFLYGGDTVVTSGPLMISLTAIGIVDKGQVLRRRGAKPGDNIYVSGTLGDAAFGLKCLKGEFTSIKTSVSKPLIDRYHMPRPRLGLGRKLFGIATATMDISDGLAGDLRHICALSGFGAEIEAELIPLSDDVGKLLESFPAYKNLIWNGGDDYELLFTAPKDMDDKIEKIARNLDLALTKIGHITLEKNVTIQGRDGINLLQNNDQGFRHF</sequence>
<feature type="domain" description="PurM-like N-terminal" evidence="1">
    <location>
        <begin position="26"/>
        <end position="140"/>
    </location>
</feature>
<dbReference type="CDD" id="cd02194">
    <property type="entry name" value="ThiL"/>
    <property type="match status" value="1"/>
</dbReference>
<reference evidence="3" key="1">
    <citation type="submission" date="2018-06" db="EMBL/GenBank/DDBJ databases">
        <authorList>
            <person name="Zhirakovskaya E."/>
        </authorList>
    </citation>
    <scope>NUCLEOTIDE SEQUENCE</scope>
</reference>
<evidence type="ECO:0000259" key="1">
    <source>
        <dbReference type="Pfam" id="PF00586"/>
    </source>
</evidence>
<dbReference type="SUPFAM" id="SSF55326">
    <property type="entry name" value="PurM N-terminal domain-like"/>
    <property type="match status" value="1"/>
</dbReference>
<dbReference type="InterPro" id="IPR010918">
    <property type="entry name" value="PurM-like_C_dom"/>
</dbReference>
<dbReference type="GO" id="GO:0009030">
    <property type="term" value="F:thiamine-phosphate kinase activity"/>
    <property type="evidence" value="ECO:0007669"/>
    <property type="project" value="UniProtKB-EC"/>
</dbReference>
<dbReference type="SUPFAM" id="SSF56042">
    <property type="entry name" value="PurM C-terminal domain-like"/>
    <property type="match status" value="1"/>
</dbReference>
<evidence type="ECO:0000259" key="2">
    <source>
        <dbReference type="Pfam" id="PF02769"/>
    </source>
</evidence>
<protein>
    <submittedName>
        <fullName evidence="3">Thiamine-monophosphate kinase</fullName>
        <ecNumber evidence="3">2.7.4.16</ecNumber>
    </submittedName>
</protein>
<dbReference type="Gene3D" id="3.30.1330.10">
    <property type="entry name" value="PurM-like, N-terminal domain"/>
    <property type="match status" value="1"/>
</dbReference>
<dbReference type="InterPro" id="IPR036676">
    <property type="entry name" value="PurM-like_C_sf"/>
</dbReference>
<evidence type="ECO:0000313" key="3">
    <source>
        <dbReference type="EMBL" id="VAX02507.1"/>
    </source>
</evidence>
<dbReference type="Pfam" id="PF00586">
    <property type="entry name" value="AIRS"/>
    <property type="match status" value="1"/>
</dbReference>
<dbReference type="PANTHER" id="PTHR30270">
    <property type="entry name" value="THIAMINE-MONOPHOSPHATE KINASE"/>
    <property type="match status" value="1"/>
</dbReference>
<keyword evidence="3" id="KW-0418">Kinase</keyword>
<dbReference type="InterPro" id="IPR016188">
    <property type="entry name" value="PurM-like_N"/>
</dbReference>
<dbReference type="NCBIfam" id="TIGR01379">
    <property type="entry name" value="thiL"/>
    <property type="match status" value="1"/>
</dbReference>
<dbReference type="AlphaFoldDB" id="A0A3B1BBW6"/>
<organism evidence="3">
    <name type="scientific">hydrothermal vent metagenome</name>
    <dbReference type="NCBI Taxonomy" id="652676"/>
    <lineage>
        <taxon>unclassified sequences</taxon>
        <taxon>metagenomes</taxon>
        <taxon>ecological metagenomes</taxon>
    </lineage>
</organism>
<feature type="domain" description="PurM-like C-terminal" evidence="2">
    <location>
        <begin position="152"/>
        <end position="308"/>
    </location>
</feature>